<feature type="transmembrane region" description="Helical" evidence="1">
    <location>
        <begin position="42"/>
        <end position="64"/>
    </location>
</feature>
<keyword evidence="1" id="KW-0472">Membrane</keyword>
<evidence type="ECO:0000256" key="1">
    <source>
        <dbReference type="SAM" id="Phobius"/>
    </source>
</evidence>
<keyword evidence="1" id="KW-0812">Transmembrane</keyword>
<organism evidence="2 3">
    <name type="scientific">Flavobacterium alkalisoli</name>
    <dbReference type="NCBI Taxonomy" id="2602769"/>
    <lineage>
        <taxon>Bacteria</taxon>
        <taxon>Pseudomonadati</taxon>
        <taxon>Bacteroidota</taxon>
        <taxon>Flavobacteriia</taxon>
        <taxon>Flavobacteriales</taxon>
        <taxon>Flavobacteriaceae</taxon>
        <taxon>Flavobacterium</taxon>
    </lineage>
</organism>
<accession>A0A5B9FZI4</accession>
<dbReference type="Proteomes" id="UP000321222">
    <property type="component" value="Chromosome"/>
</dbReference>
<reference evidence="2 3" key="1">
    <citation type="submission" date="2019-08" db="EMBL/GenBank/DDBJ databases">
        <title>Flavobacterium alkalisoli sp. nov., isolated from rhizosphere soil of Suaeda salsa.</title>
        <authorList>
            <person name="Sun J.-Q."/>
            <person name="Xu L."/>
        </authorList>
    </citation>
    <scope>NUCLEOTIDE SEQUENCE [LARGE SCALE GENOMIC DNA]</scope>
    <source>
        <strain evidence="2 3">XS-5</strain>
    </source>
</reference>
<feature type="transmembrane region" description="Helical" evidence="1">
    <location>
        <begin position="199"/>
        <end position="223"/>
    </location>
</feature>
<protein>
    <submittedName>
        <fullName evidence="2">Uncharacterized protein</fullName>
    </submittedName>
</protein>
<sequence>MEKVVSKKSFLKYYGHLSYLLIFSITIFSFIIIIYLEDKSKQLNIHIMPVLGFLFLFFSLWLAFKYAQTAYKIKITRQTISFNSKTYLITDIEKLKLTGTQDYPVFGYGNKEGAAIYFKDNTVKYIYDDMYSNTAELKKFLLSVTNPNNIEPVKKKIINTNYNIGSVSFKNFFIFSVRGGFFSLLLVMLLIGLIQPNPIFNIVSYILFSVLVVALHIPLFYYFEISDNRLIVKNHILFTRKRTYYLDEISKISFEHTYGLPDALRIVTKDYKSKKYFAASLYDSTWASLKETLKELNINVEN</sequence>
<feature type="transmembrane region" description="Helical" evidence="1">
    <location>
        <begin position="172"/>
        <end position="193"/>
    </location>
</feature>
<gene>
    <name evidence="2" type="ORF">FUA48_12695</name>
</gene>
<dbReference type="RefSeq" id="WP_147583871.1">
    <property type="nucleotide sequence ID" value="NZ_CP042831.1"/>
</dbReference>
<dbReference type="AlphaFoldDB" id="A0A5B9FZI4"/>
<dbReference type="OrthoDB" id="820979at2"/>
<name>A0A5B9FZI4_9FLAO</name>
<keyword evidence="1" id="KW-1133">Transmembrane helix</keyword>
<dbReference type="EMBL" id="CP042831">
    <property type="protein sequence ID" value="QEE50402.1"/>
    <property type="molecule type" value="Genomic_DNA"/>
</dbReference>
<dbReference type="KEGG" id="fak:FUA48_12695"/>
<feature type="transmembrane region" description="Helical" evidence="1">
    <location>
        <begin position="17"/>
        <end position="36"/>
    </location>
</feature>
<evidence type="ECO:0000313" key="2">
    <source>
        <dbReference type="EMBL" id="QEE50402.1"/>
    </source>
</evidence>
<evidence type="ECO:0000313" key="3">
    <source>
        <dbReference type="Proteomes" id="UP000321222"/>
    </source>
</evidence>
<keyword evidence="3" id="KW-1185">Reference proteome</keyword>
<proteinExistence type="predicted"/>